<keyword evidence="4" id="KW-0808">Transferase</keyword>
<dbReference type="EC" id="2.10.1.1" evidence="4"/>
<dbReference type="PANTHER" id="PTHR10192:SF5">
    <property type="entry name" value="GEPHYRIN"/>
    <property type="match status" value="1"/>
</dbReference>
<dbReference type="InterPro" id="IPR038987">
    <property type="entry name" value="MoeA-like"/>
</dbReference>
<evidence type="ECO:0000313" key="7">
    <source>
        <dbReference type="Proteomes" id="UP001597297"/>
    </source>
</evidence>
<evidence type="ECO:0000256" key="2">
    <source>
        <dbReference type="ARBA" id="ARBA00010763"/>
    </source>
</evidence>
<dbReference type="InterPro" id="IPR036425">
    <property type="entry name" value="MoaB/Mog-like_dom_sf"/>
</dbReference>
<feature type="domain" description="MoaB/Mog" evidence="5">
    <location>
        <begin position="177"/>
        <end position="314"/>
    </location>
</feature>
<comment type="catalytic activity">
    <reaction evidence="3">
        <text>adenylyl-molybdopterin + molybdate = Mo-molybdopterin + AMP + H(+)</text>
        <dbReference type="Rhea" id="RHEA:35047"/>
        <dbReference type="ChEBI" id="CHEBI:15378"/>
        <dbReference type="ChEBI" id="CHEBI:36264"/>
        <dbReference type="ChEBI" id="CHEBI:62727"/>
        <dbReference type="ChEBI" id="CHEBI:71302"/>
        <dbReference type="ChEBI" id="CHEBI:456215"/>
        <dbReference type="EC" id="2.10.1.1"/>
    </reaction>
</comment>
<dbReference type="SUPFAM" id="SSF63882">
    <property type="entry name" value="MoeA N-terminal region -like"/>
    <property type="match status" value="1"/>
</dbReference>
<comment type="pathway">
    <text evidence="4">Cofactor biosynthesis; molybdopterin biosynthesis.</text>
</comment>
<comment type="function">
    <text evidence="1 4">Catalyzes the insertion of molybdate into adenylated molybdopterin with the concomitant release of AMP.</text>
</comment>
<evidence type="ECO:0000256" key="1">
    <source>
        <dbReference type="ARBA" id="ARBA00002901"/>
    </source>
</evidence>
<organism evidence="6 7">
    <name type="scientific">Rubritalea spongiae</name>
    <dbReference type="NCBI Taxonomy" id="430797"/>
    <lineage>
        <taxon>Bacteria</taxon>
        <taxon>Pseudomonadati</taxon>
        <taxon>Verrucomicrobiota</taxon>
        <taxon>Verrucomicrobiia</taxon>
        <taxon>Verrucomicrobiales</taxon>
        <taxon>Rubritaleaceae</taxon>
        <taxon>Rubritalea</taxon>
    </lineage>
</organism>
<accession>A0ABW5E294</accession>
<reference evidence="7" key="1">
    <citation type="journal article" date="2019" name="Int. J. Syst. Evol. Microbiol.">
        <title>The Global Catalogue of Microorganisms (GCM) 10K type strain sequencing project: providing services to taxonomists for standard genome sequencing and annotation.</title>
        <authorList>
            <consortium name="The Broad Institute Genomics Platform"/>
            <consortium name="The Broad Institute Genome Sequencing Center for Infectious Disease"/>
            <person name="Wu L."/>
            <person name="Ma J."/>
        </authorList>
    </citation>
    <scope>NUCLEOTIDE SEQUENCE [LARGE SCALE GENOMIC DNA]</scope>
    <source>
        <strain evidence="7">JCM 16545</strain>
    </source>
</reference>
<gene>
    <name evidence="6" type="ORF">ACFSQZ_08515</name>
</gene>
<keyword evidence="7" id="KW-1185">Reference proteome</keyword>
<sequence length="391" mass="41518">MPSLVQPLSAFDSISASLPLIQSEAVDLNAAFGRILRAPICADRPVPPFDRAMMDGIAIDSTAKLKQWKIAGIQAAGEPAAQLTATDQCFEIMTGAILPAGCDCVIPIEAIEIAQGQAKLKCEETYNRGNFIHTTASDHQPGSVLVDSGSLLRAPELSIAASCGATQVQVSLLPRITLITSGDEVVPPNQTPLDYQIRASHPTAIRSIIISNQLGTLNHLHIADDEDATRQAITQALDSSDAVILTGGVSKGKFDYIAPILRELAGAPLFHGVSQRPGKPLGYFFRDIPIFALPGNPLSVMACMARYVVPALRQMLGAPSEICELPLAAESKTLPHLTHLLAAKIENGQIHPSAPNNSGDYSALLACQGVVEMHPAETPLAAGSRCKFYPW</sequence>
<keyword evidence="4" id="KW-0460">Magnesium</keyword>
<keyword evidence="4" id="KW-0500">Molybdenum</keyword>
<evidence type="ECO:0000259" key="5">
    <source>
        <dbReference type="SMART" id="SM00852"/>
    </source>
</evidence>
<name>A0ABW5E294_9BACT</name>
<dbReference type="SMART" id="SM00852">
    <property type="entry name" value="MoCF_biosynth"/>
    <property type="match status" value="1"/>
</dbReference>
<dbReference type="SUPFAM" id="SSF53218">
    <property type="entry name" value="Molybdenum cofactor biosynthesis proteins"/>
    <property type="match status" value="1"/>
</dbReference>
<comment type="similarity">
    <text evidence="2 4">Belongs to the MoeA family.</text>
</comment>
<keyword evidence="4" id="KW-0501">Molybdenum cofactor biosynthesis</keyword>
<dbReference type="Gene3D" id="2.170.190.11">
    <property type="entry name" value="Molybdopterin biosynthesis moea protein, domain 3"/>
    <property type="match status" value="1"/>
</dbReference>
<dbReference type="Proteomes" id="UP001597297">
    <property type="component" value="Unassembled WGS sequence"/>
</dbReference>
<evidence type="ECO:0000256" key="4">
    <source>
        <dbReference type="RuleBase" id="RU365090"/>
    </source>
</evidence>
<dbReference type="Gene3D" id="3.90.105.10">
    <property type="entry name" value="Molybdopterin biosynthesis moea protein, domain 2"/>
    <property type="match status" value="1"/>
</dbReference>
<comment type="cofactor">
    <cofactor evidence="4">
        <name>Mg(2+)</name>
        <dbReference type="ChEBI" id="CHEBI:18420"/>
    </cofactor>
</comment>
<dbReference type="InterPro" id="IPR036688">
    <property type="entry name" value="MoeA_C_domain_IV_sf"/>
</dbReference>
<dbReference type="PANTHER" id="PTHR10192">
    <property type="entry name" value="MOLYBDOPTERIN BIOSYNTHESIS PROTEIN"/>
    <property type="match status" value="1"/>
</dbReference>
<comment type="caution">
    <text evidence="6">The sequence shown here is derived from an EMBL/GenBank/DDBJ whole genome shotgun (WGS) entry which is preliminary data.</text>
</comment>
<protein>
    <recommendedName>
        <fullName evidence="4">Molybdopterin molybdenumtransferase</fullName>
        <ecNumber evidence="4">2.10.1.1</ecNumber>
    </recommendedName>
</protein>
<dbReference type="InterPro" id="IPR001453">
    <property type="entry name" value="MoaB/Mog_dom"/>
</dbReference>
<dbReference type="EMBL" id="JBHUJC010000025">
    <property type="protein sequence ID" value="MFD2276506.1"/>
    <property type="molecule type" value="Genomic_DNA"/>
</dbReference>
<dbReference type="InterPro" id="IPR036135">
    <property type="entry name" value="MoeA_linker/N_sf"/>
</dbReference>
<keyword evidence="4" id="KW-0479">Metal-binding</keyword>
<dbReference type="InterPro" id="IPR005110">
    <property type="entry name" value="MoeA_linker/N"/>
</dbReference>
<dbReference type="CDD" id="cd00887">
    <property type="entry name" value="MoeA"/>
    <property type="match status" value="1"/>
</dbReference>
<dbReference type="Pfam" id="PF03453">
    <property type="entry name" value="MoeA_N"/>
    <property type="match status" value="1"/>
</dbReference>
<evidence type="ECO:0000256" key="3">
    <source>
        <dbReference type="ARBA" id="ARBA00047317"/>
    </source>
</evidence>
<dbReference type="RefSeq" id="WP_377093016.1">
    <property type="nucleotide sequence ID" value="NZ_JBHSJM010000001.1"/>
</dbReference>
<evidence type="ECO:0000313" key="6">
    <source>
        <dbReference type="EMBL" id="MFD2276506.1"/>
    </source>
</evidence>
<proteinExistence type="inferred from homology"/>
<dbReference type="Pfam" id="PF00994">
    <property type="entry name" value="MoCF_biosynth"/>
    <property type="match status" value="1"/>
</dbReference>
<dbReference type="Gene3D" id="3.40.980.10">
    <property type="entry name" value="MoaB/Mog-like domain"/>
    <property type="match status" value="1"/>
</dbReference>
<dbReference type="Gene3D" id="2.40.340.10">
    <property type="entry name" value="MoeA, C-terminal, domain IV"/>
    <property type="match status" value="1"/>
</dbReference>